<dbReference type="EMBL" id="CAJJDN010000167">
    <property type="protein sequence ID" value="CAD8126405.1"/>
    <property type="molecule type" value="Genomic_DNA"/>
</dbReference>
<dbReference type="OrthoDB" id="309312at2759"/>
<feature type="coiled-coil region" evidence="1">
    <location>
        <begin position="467"/>
        <end position="517"/>
    </location>
</feature>
<comment type="caution">
    <text evidence="2">The sequence shown here is derived from an EMBL/GenBank/DDBJ whole genome shotgun (WGS) entry which is preliminary data.</text>
</comment>
<name>A0A8S1RHY6_9CILI</name>
<feature type="coiled-coil region" evidence="1">
    <location>
        <begin position="548"/>
        <end position="687"/>
    </location>
</feature>
<proteinExistence type="predicted"/>
<dbReference type="PANTHER" id="PTHR37028">
    <property type="entry name" value="UNNAMED PRODUCT-RELATED"/>
    <property type="match status" value="1"/>
</dbReference>
<dbReference type="AlphaFoldDB" id="A0A8S1RHY6"/>
<dbReference type="Proteomes" id="UP000692954">
    <property type="component" value="Unassembled WGS sequence"/>
</dbReference>
<accession>A0A8S1RHY6</accession>
<dbReference type="PANTHER" id="PTHR37028:SF4">
    <property type="entry name" value="ALMS MOTIF DOMAIN-CONTAINING PROTEIN"/>
    <property type="match status" value="1"/>
</dbReference>
<protein>
    <submittedName>
        <fullName evidence="2">Uncharacterized protein</fullName>
    </submittedName>
</protein>
<gene>
    <name evidence="2" type="ORF">PSON_ATCC_30995.1.T1670041</name>
</gene>
<keyword evidence="3" id="KW-1185">Reference proteome</keyword>
<evidence type="ECO:0000313" key="3">
    <source>
        <dbReference type="Proteomes" id="UP000692954"/>
    </source>
</evidence>
<organism evidence="2 3">
    <name type="scientific">Paramecium sonneborni</name>
    <dbReference type="NCBI Taxonomy" id="65129"/>
    <lineage>
        <taxon>Eukaryota</taxon>
        <taxon>Sar</taxon>
        <taxon>Alveolata</taxon>
        <taxon>Ciliophora</taxon>
        <taxon>Intramacronucleata</taxon>
        <taxon>Oligohymenophorea</taxon>
        <taxon>Peniculida</taxon>
        <taxon>Parameciidae</taxon>
        <taxon>Paramecium</taxon>
    </lineage>
</organism>
<evidence type="ECO:0000256" key="1">
    <source>
        <dbReference type="SAM" id="Coils"/>
    </source>
</evidence>
<keyword evidence="1" id="KW-0175">Coiled coil</keyword>
<evidence type="ECO:0000313" key="2">
    <source>
        <dbReference type="EMBL" id="CAD8126405.1"/>
    </source>
</evidence>
<sequence>MLDELELLIGKKLANLNSLNPIDKNSQNVVQIPLKQNNNNTYASRKSLKIAQKLGDAKERLTKPRSITPEIKEQSQSQTRKRTISGLAPRWEQLYTLDQFYKSKKQQLKLQLKLERSKENETTFQPDISKSQTKYCDFTMPFQQRNTYWETKKQEQLIQYQKDVQNESQSLCTFKPQVNKNIAQNSVKVSEFNKKGLITYFERIQQANKIKSNQKNLQNGNLELQINMISIKITISNIQQFYFISFLFILYYKFQHNVFLSIPKYTYVQILNFIYKNLAVIVLMQQFQVQKTKQTSAGIPNEQYEFLLSSPFHNVENKGLISNTSRQLESNKISETSIKYLTQTPRGSEYNIQFKVGGVKEIQQQNQTNSINSQVMLITPLSPQSHRENVYIFQSPQSSRIIHQQFSSPQQQQLQFLSPNREQNQINQFYSQNQPHFSRSLSFVQFNLQNSQKIINFTNTTSLQEELKSLKILNTNITQEIQKLESEAFRGQSAQFIKELEDKIKLLSQMNKKLQIDNTQLINVPDKQVLRELILKYQNDRKMAYNQLSLVKTNIQNYKLKSEELNQKLQNNDTKNINNLIQELENTVQTLIIENDRINVQLKNGEKIMSTVLKQKNENEQLKQKLQRFKRDEENVKKKCSKAEKKTNHQVECFQKLQLLQDENKSLKQMIKDSELKEEDLNSLLQKISVIRKDNHRMMKQLNCKL</sequence>
<reference evidence="2" key="1">
    <citation type="submission" date="2021-01" db="EMBL/GenBank/DDBJ databases">
        <authorList>
            <consortium name="Genoscope - CEA"/>
            <person name="William W."/>
        </authorList>
    </citation>
    <scope>NUCLEOTIDE SEQUENCE</scope>
</reference>